<accession>A0A0C2M6Y3</accession>
<evidence type="ECO:0000313" key="1">
    <source>
        <dbReference type="EMBL" id="KII62795.1"/>
    </source>
</evidence>
<gene>
    <name evidence="1" type="ORF">RF11_08971</name>
</gene>
<reference evidence="1 2" key="1">
    <citation type="journal article" date="2014" name="Genome Biol. Evol.">
        <title>The genome of the myxosporean Thelohanellus kitauei shows adaptations to nutrient acquisition within its fish host.</title>
        <authorList>
            <person name="Yang Y."/>
            <person name="Xiong J."/>
            <person name="Zhou Z."/>
            <person name="Huo F."/>
            <person name="Miao W."/>
            <person name="Ran C."/>
            <person name="Liu Y."/>
            <person name="Zhang J."/>
            <person name="Feng J."/>
            <person name="Wang M."/>
            <person name="Wang M."/>
            <person name="Wang L."/>
            <person name="Yao B."/>
        </authorList>
    </citation>
    <scope>NUCLEOTIDE SEQUENCE [LARGE SCALE GENOMIC DNA]</scope>
    <source>
        <strain evidence="1">Wuqing</strain>
    </source>
</reference>
<keyword evidence="2" id="KW-1185">Reference proteome</keyword>
<protein>
    <submittedName>
        <fullName evidence="1">Uncharacterized protein</fullName>
    </submittedName>
</protein>
<dbReference type="EMBL" id="JWZT01004873">
    <property type="protein sequence ID" value="KII62795.1"/>
    <property type="molecule type" value="Genomic_DNA"/>
</dbReference>
<dbReference type="AlphaFoldDB" id="A0A0C2M6Y3"/>
<evidence type="ECO:0000313" key="2">
    <source>
        <dbReference type="Proteomes" id="UP000031668"/>
    </source>
</evidence>
<sequence length="101" mass="11886">MALFHLQVIRKWSRNITIPISINPLSFQPISSSVYGAYYQMIITQRNIKYPLLLGSTRLKDNEIRIIYEKDYEIGEHLNILEFFMVALLIENVREKNALLT</sequence>
<name>A0A0C2M6Y3_THEKT</name>
<comment type="caution">
    <text evidence="1">The sequence shown here is derived from an EMBL/GenBank/DDBJ whole genome shotgun (WGS) entry which is preliminary data.</text>
</comment>
<dbReference type="Proteomes" id="UP000031668">
    <property type="component" value="Unassembled WGS sequence"/>
</dbReference>
<organism evidence="1 2">
    <name type="scientific">Thelohanellus kitauei</name>
    <name type="common">Myxosporean</name>
    <dbReference type="NCBI Taxonomy" id="669202"/>
    <lineage>
        <taxon>Eukaryota</taxon>
        <taxon>Metazoa</taxon>
        <taxon>Cnidaria</taxon>
        <taxon>Myxozoa</taxon>
        <taxon>Myxosporea</taxon>
        <taxon>Bivalvulida</taxon>
        <taxon>Platysporina</taxon>
        <taxon>Myxobolidae</taxon>
        <taxon>Thelohanellus</taxon>
    </lineage>
</organism>
<proteinExistence type="predicted"/>